<name>A0A2K9LFC5_9GAMM</name>
<dbReference type="CDD" id="cd06225">
    <property type="entry name" value="HAMP"/>
    <property type="match status" value="1"/>
</dbReference>
<dbReference type="Proteomes" id="UP000235116">
    <property type="component" value="Chromosome"/>
</dbReference>
<reference evidence="5" key="1">
    <citation type="submission" date="2017-08" db="EMBL/GenBank/DDBJ databases">
        <title>Direct submision.</title>
        <authorList>
            <person name="Kim S.-J."/>
            <person name="Rhee S.-K."/>
        </authorList>
    </citation>
    <scope>NUCLEOTIDE SEQUENCE [LARGE SCALE GENOMIC DNA]</scope>
    <source>
        <strain evidence="5">GI5</strain>
    </source>
</reference>
<protein>
    <recommendedName>
        <fullName evidence="6">GGDEF domain-containing protein</fullName>
    </recommendedName>
</protein>
<organism evidence="4 5">
    <name type="scientific">Ketobacter alkanivorans</name>
    <dbReference type="NCBI Taxonomy" id="1917421"/>
    <lineage>
        <taxon>Bacteria</taxon>
        <taxon>Pseudomonadati</taxon>
        <taxon>Pseudomonadota</taxon>
        <taxon>Gammaproteobacteria</taxon>
        <taxon>Pseudomonadales</taxon>
        <taxon>Ketobacteraceae</taxon>
        <taxon>Ketobacter</taxon>
    </lineage>
</organism>
<dbReference type="SMART" id="SM00304">
    <property type="entry name" value="HAMP"/>
    <property type="match status" value="1"/>
</dbReference>
<dbReference type="Pfam" id="PF00990">
    <property type="entry name" value="GGDEF"/>
    <property type="match status" value="1"/>
</dbReference>
<sequence length="404" mass="44422">MMEFRKLKIKTKLIVVVLLTSTIGLLFTGAGVITLDRVKQKEILAEEMSILARVIASRSAAALSFRDQARAKDNLTSLLVRESVEFSCMYDLNRQVFASVVRESDHAIACPDQPREPGEYFYESYLEAYQAIELNGLAIGSVMVRTSLVDLDRRLQGQLIASVGILGLSLIMAFLITQSLQRAIYKPIVDLGDVANKITEHNNFSIRASTTNLDEIGDAINAFNSMLNKIEADKEELTRLAYYDPLTKLANRRMFSERLVFALENARRSGEQMGLIFLDLDKFKVVNDELGHDIGDLLLKSAAKRLEAALPASATAFRLGGDEFTVLQVGVTQHDLEVTAQSILKEFAEPLILAGKQLTISSSIGIALSDGNDNVSSIMKSADIALYQAKDAGRSNYKVFGGGN</sequence>
<dbReference type="Gene3D" id="6.10.340.10">
    <property type="match status" value="1"/>
</dbReference>
<evidence type="ECO:0000259" key="3">
    <source>
        <dbReference type="PROSITE" id="PS50887"/>
    </source>
</evidence>
<dbReference type="CDD" id="cd01949">
    <property type="entry name" value="GGDEF"/>
    <property type="match status" value="1"/>
</dbReference>
<gene>
    <name evidence="4" type="ORF">Kalk_00180</name>
</gene>
<feature type="transmembrane region" description="Helical" evidence="1">
    <location>
        <begin position="12"/>
        <end position="35"/>
    </location>
</feature>
<evidence type="ECO:0000256" key="1">
    <source>
        <dbReference type="SAM" id="Phobius"/>
    </source>
</evidence>
<dbReference type="InterPro" id="IPR052163">
    <property type="entry name" value="DGC-Regulatory_Protein"/>
</dbReference>
<dbReference type="GO" id="GO:0016020">
    <property type="term" value="C:membrane"/>
    <property type="evidence" value="ECO:0007669"/>
    <property type="project" value="InterPro"/>
</dbReference>
<dbReference type="SMART" id="SM00267">
    <property type="entry name" value="GGDEF"/>
    <property type="match status" value="1"/>
</dbReference>
<feature type="domain" description="GGDEF" evidence="3">
    <location>
        <begin position="271"/>
        <end position="402"/>
    </location>
</feature>
<dbReference type="InterPro" id="IPR033417">
    <property type="entry name" value="CHASE8"/>
</dbReference>
<dbReference type="EMBL" id="CP022684">
    <property type="protein sequence ID" value="AUM10950.1"/>
    <property type="molecule type" value="Genomic_DNA"/>
</dbReference>
<dbReference type="RefSeq" id="WP_101892296.1">
    <property type="nucleotide sequence ID" value="NZ_CP022684.1"/>
</dbReference>
<feature type="domain" description="HAMP" evidence="2">
    <location>
        <begin position="182"/>
        <end position="235"/>
    </location>
</feature>
<dbReference type="Pfam" id="PF00672">
    <property type="entry name" value="HAMP"/>
    <property type="match status" value="1"/>
</dbReference>
<evidence type="ECO:0008006" key="6">
    <source>
        <dbReference type="Google" id="ProtNLM"/>
    </source>
</evidence>
<dbReference type="Gene3D" id="3.30.70.270">
    <property type="match status" value="1"/>
</dbReference>
<dbReference type="PROSITE" id="PS50885">
    <property type="entry name" value="HAMP"/>
    <property type="match status" value="1"/>
</dbReference>
<dbReference type="InterPro" id="IPR000160">
    <property type="entry name" value="GGDEF_dom"/>
</dbReference>
<dbReference type="AlphaFoldDB" id="A0A2K9LFC5"/>
<dbReference type="KEGG" id="kak:Kalk_00180"/>
<evidence type="ECO:0000313" key="4">
    <source>
        <dbReference type="EMBL" id="AUM10950.1"/>
    </source>
</evidence>
<dbReference type="InterPro" id="IPR003660">
    <property type="entry name" value="HAMP_dom"/>
</dbReference>
<dbReference type="InterPro" id="IPR043128">
    <property type="entry name" value="Rev_trsase/Diguanyl_cyclase"/>
</dbReference>
<dbReference type="OrthoDB" id="9804951at2"/>
<dbReference type="SUPFAM" id="SSF55073">
    <property type="entry name" value="Nucleotide cyclase"/>
    <property type="match status" value="1"/>
</dbReference>
<keyword evidence="1" id="KW-0472">Membrane</keyword>
<keyword evidence="5" id="KW-1185">Reference proteome</keyword>
<proteinExistence type="predicted"/>
<dbReference type="PANTHER" id="PTHR46663:SF3">
    <property type="entry name" value="SLL0267 PROTEIN"/>
    <property type="match status" value="1"/>
</dbReference>
<dbReference type="InterPro" id="IPR029787">
    <property type="entry name" value="Nucleotide_cyclase"/>
</dbReference>
<dbReference type="SUPFAM" id="SSF158472">
    <property type="entry name" value="HAMP domain-like"/>
    <property type="match status" value="1"/>
</dbReference>
<dbReference type="GO" id="GO:0007165">
    <property type="term" value="P:signal transduction"/>
    <property type="evidence" value="ECO:0007669"/>
    <property type="project" value="InterPro"/>
</dbReference>
<keyword evidence="1" id="KW-0812">Transmembrane</keyword>
<keyword evidence="1" id="KW-1133">Transmembrane helix</keyword>
<evidence type="ECO:0000259" key="2">
    <source>
        <dbReference type="PROSITE" id="PS50885"/>
    </source>
</evidence>
<dbReference type="NCBIfam" id="TIGR00254">
    <property type="entry name" value="GGDEF"/>
    <property type="match status" value="1"/>
</dbReference>
<accession>A0A2K9LFC5</accession>
<dbReference type="Pfam" id="PF17152">
    <property type="entry name" value="CHASE8"/>
    <property type="match status" value="1"/>
</dbReference>
<dbReference type="PANTHER" id="PTHR46663">
    <property type="entry name" value="DIGUANYLATE CYCLASE DGCT-RELATED"/>
    <property type="match status" value="1"/>
</dbReference>
<dbReference type="PROSITE" id="PS50887">
    <property type="entry name" value="GGDEF"/>
    <property type="match status" value="1"/>
</dbReference>
<evidence type="ECO:0000313" key="5">
    <source>
        <dbReference type="Proteomes" id="UP000235116"/>
    </source>
</evidence>